<evidence type="ECO:0000256" key="1">
    <source>
        <dbReference type="SAM" id="MobiDB-lite"/>
    </source>
</evidence>
<evidence type="ECO:0000313" key="2">
    <source>
        <dbReference type="EMBL" id="EEC76679.1"/>
    </source>
</evidence>
<evidence type="ECO:0000313" key="3">
    <source>
        <dbReference type="Proteomes" id="UP000007015"/>
    </source>
</evidence>
<dbReference type="HOGENOM" id="CLU_1790109_0_0_1"/>
<feature type="compositionally biased region" description="Basic residues" evidence="1">
    <location>
        <begin position="103"/>
        <end position="113"/>
    </location>
</feature>
<dbReference type="AlphaFoldDB" id="B8AUK4"/>
<reference evidence="2 3" key="1">
    <citation type="journal article" date="2005" name="PLoS Biol.">
        <title>The genomes of Oryza sativa: a history of duplications.</title>
        <authorList>
            <person name="Yu J."/>
            <person name="Wang J."/>
            <person name="Lin W."/>
            <person name="Li S."/>
            <person name="Li H."/>
            <person name="Zhou J."/>
            <person name="Ni P."/>
            <person name="Dong W."/>
            <person name="Hu S."/>
            <person name="Zeng C."/>
            <person name="Zhang J."/>
            <person name="Zhang Y."/>
            <person name="Li R."/>
            <person name="Xu Z."/>
            <person name="Li S."/>
            <person name="Li X."/>
            <person name="Zheng H."/>
            <person name="Cong L."/>
            <person name="Lin L."/>
            <person name="Yin J."/>
            <person name="Geng J."/>
            <person name="Li G."/>
            <person name="Shi J."/>
            <person name="Liu J."/>
            <person name="Lv H."/>
            <person name="Li J."/>
            <person name="Wang J."/>
            <person name="Deng Y."/>
            <person name="Ran L."/>
            <person name="Shi X."/>
            <person name="Wang X."/>
            <person name="Wu Q."/>
            <person name="Li C."/>
            <person name="Ren X."/>
            <person name="Wang J."/>
            <person name="Wang X."/>
            <person name="Li D."/>
            <person name="Liu D."/>
            <person name="Zhang X."/>
            <person name="Ji Z."/>
            <person name="Zhao W."/>
            <person name="Sun Y."/>
            <person name="Zhang Z."/>
            <person name="Bao J."/>
            <person name="Han Y."/>
            <person name="Dong L."/>
            <person name="Ji J."/>
            <person name="Chen P."/>
            <person name="Wu S."/>
            <person name="Liu J."/>
            <person name="Xiao Y."/>
            <person name="Bu D."/>
            <person name="Tan J."/>
            <person name="Yang L."/>
            <person name="Ye C."/>
            <person name="Zhang J."/>
            <person name="Xu J."/>
            <person name="Zhou Y."/>
            <person name="Yu Y."/>
            <person name="Zhang B."/>
            <person name="Zhuang S."/>
            <person name="Wei H."/>
            <person name="Liu B."/>
            <person name="Lei M."/>
            <person name="Yu H."/>
            <person name="Li Y."/>
            <person name="Xu H."/>
            <person name="Wei S."/>
            <person name="He X."/>
            <person name="Fang L."/>
            <person name="Zhang Z."/>
            <person name="Zhang Y."/>
            <person name="Huang X."/>
            <person name="Su Z."/>
            <person name="Tong W."/>
            <person name="Li J."/>
            <person name="Tong Z."/>
            <person name="Li S."/>
            <person name="Ye J."/>
            <person name="Wang L."/>
            <person name="Fang L."/>
            <person name="Lei T."/>
            <person name="Chen C."/>
            <person name="Chen H."/>
            <person name="Xu Z."/>
            <person name="Li H."/>
            <person name="Huang H."/>
            <person name="Zhang F."/>
            <person name="Xu H."/>
            <person name="Li N."/>
            <person name="Zhao C."/>
            <person name="Li S."/>
            <person name="Dong L."/>
            <person name="Huang Y."/>
            <person name="Li L."/>
            <person name="Xi Y."/>
            <person name="Qi Q."/>
            <person name="Li W."/>
            <person name="Zhang B."/>
            <person name="Hu W."/>
            <person name="Zhang Y."/>
            <person name="Tian X."/>
            <person name="Jiao Y."/>
            <person name="Liang X."/>
            <person name="Jin J."/>
            <person name="Gao L."/>
            <person name="Zheng W."/>
            <person name="Hao B."/>
            <person name="Liu S."/>
            <person name="Wang W."/>
            <person name="Yuan L."/>
            <person name="Cao M."/>
            <person name="McDermott J."/>
            <person name="Samudrala R."/>
            <person name="Wang J."/>
            <person name="Wong G.K."/>
            <person name="Yang H."/>
        </authorList>
    </citation>
    <scope>NUCLEOTIDE SEQUENCE [LARGE SCALE GENOMIC DNA]</scope>
    <source>
        <strain evidence="3">cv. 93-11</strain>
    </source>
</reference>
<organism evidence="2 3">
    <name type="scientific">Oryza sativa subsp. indica</name>
    <name type="common">Rice</name>
    <dbReference type="NCBI Taxonomy" id="39946"/>
    <lineage>
        <taxon>Eukaryota</taxon>
        <taxon>Viridiplantae</taxon>
        <taxon>Streptophyta</taxon>
        <taxon>Embryophyta</taxon>
        <taxon>Tracheophyta</taxon>
        <taxon>Spermatophyta</taxon>
        <taxon>Magnoliopsida</taxon>
        <taxon>Liliopsida</taxon>
        <taxon>Poales</taxon>
        <taxon>Poaceae</taxon>
        <taxon>BOP clade</taxon>
        <taxon>Oryzoideae</taxon>
        <taxon>Oryzeae</taxon>
        <taxon>Oryzinae</taxon>
        <taxon>Oryza</taxon>
        <taxon>Oryza sativa</taxon>
    </lineage>
</organism>
<name>B8AUK4_ORYSI</name>
<gene>
    <name evidence="2" type="ORF">OsI_14663</name>
</gene>
<dbReference type="Proteomes" id="UP000007015">
    <property type="component" value="Chromosome 4"/>
</dbReference>
<protein>
    <submittedName>
        <fullName evidence="2">Uncharacterized protein</fullName>
    </submittedName>
</protein>
<accession>B8AUK4</accession>
<dbReference type="Gramene" id="BGIOSGA015682-TA">
    <property type="protein sequence ID" value="BGIOSGA015682-PA"/>
    <property type="gene ID" value="BGIOSGA015682"/>
</dbReference>
<proteinExistence type="predicted"/>
<feature type="region of interest" description="Disordered" evidence="1">
    <location>
        <begin position="103"/>
        <end position="145"/>
    </location>
</feature>
<sequence length="145" mass="15307">MGRSSRAKPASISAARVSRAEPASAAIGCVSLCQADLSDPSTKRCRAKLPQTRSPPPQPLLSNGQPPRRRHPHLAPDSFPAADVATASIVTAAIAAATDASHRLRKLALHRRPPPPSGQQPLPPTSPADHHRSQPDLAESRRGHC</sequence>
<keyword evidence="3" id="KW-1185">Reference proteome</keyword>
<feature type="region of interest" description="Disordered" evidence="1">
    <location>
        <begin position="40"/>
        <end position="80"/>
    </location>
</feature>
<feature type="compositionally biased region" description="Pro residues" evidence="1">
    <location>
        <begin position="114"/>
        <end position="126"/>
    </location>
</feature>
<feature type="compositionally biased region" description="Basic and acidic residues" evidence="1">
    <location>
        <begin position="128"/>
        <end position="145"/>
    </location>
</feature>
<dbReference type="EMBL" id="CM000129">
    <property type="protein sequence ID" value="EEC76679.1"/>
    <property type="molecule type" value="Genomic_DNA"/>
</dbReference>
<feature type="region of interest" description="Disordered" evidence="1">
    <location>
        <begin position="1"/>
        <end position="23"/>
    </location>
</feature>